<dbReference type="GeneID" id="98308288"/>
<dbReference type="EMBL" id="AZFQ01000043">
    <property type="protein sequence ID" value="KRL98104.1"/>
    <property type="molecule type" value="Genomic_DNA"/>
</dbReference>
<comment type="caution">
    <text evidence="1">The sequence shown here is derived from an EMBL/GenBank/DDBJ whole genome shotgun (WGS) entry which is preliminary data.</text>
</comment>
<sequence length="61" mass="7336">MKIREKDDWLINQLDLLATQSKRYETRAFFMCMSECAAEQKKRLEQAKGELDGRLWSPKNW</sequence>
<proteinExistence type="predicted"/>
<name>A0A0R1V4A5_9LACO</name>
<reference evidence="1 2" key="1">
    <citation type="journal article" date="2015" name="Genome Announc.">
        <title>Expanding the biotechnology potential of lactobacilli through comparative genomics of 213 strains and associated genera.</title>
        <authorList>
            <person name="Sun Z."/>
            <person name="Harris H.M."/>
            <person name="McCann A."/>
            <person name="Guo C."/>
            <person name="Argimon S."/>
            <person name="Zhang W."/>
            <person name="Yang X."/>
            <person name="Jeffery I.B."/>
            <person name="Cooney J.C."/>
            <person name="Kagawa T.F."/>
            <person name="Liu W."/>
            <person name="Song Y."/>
            <person name="Salvetti E."/>
            <person name="Wrobel A."/>
            <person name="Rasinkangas P."/>
            <person name="Parkhill J."/>
            <person name="Rea M.C."/>
            <person name="O'Sullivan O."/>
            <person name="Ritari J."/>
            <person name="Douillard F.P."/>
            <person name="Paul Ross R."/>
            <person name="Yang R."/>
            <person name="Briner A.E."/>
            <person name="Felis G.E."/>
            <person name="de Vos W.M."/>
            <person name="Barrangou R."/>
            <person name="Klaenhammer T.R."/>
            <person name="Caufield P.W."/>
            <person name="Cui Y."/>
            <person name="Zhang H."/>
            <person name="O'Toole P.W."/>
        </authorList>
    </citation>
    <scope>NUCLEOTIDE SEQUENCE [LARGE SCALE GENOMIC DNA]</scope>
    <source>
        <strain evidence="1 2">DSM 16230</strain>
    </source>
</reference>
<evidence type="ECO:0000313" key="1">
    <source>
        <dbReference type="EMBL" id="KRL98104.1"/>
    </source>
</evidence>
<dbReference type="OrthoDB" id="2918624at2"/>
<evidence type="ECO:0000313" key="2">
    <source>
        <dbReference type="Proteomes" id="UP000051166"/>
    </source>
</evidence>
<accession>A0A0R1V4A5</accession>
<protein>
    <submittedName>
        <fullName evidence="1">Uncharacterized protein</fullName>
    </submittedName>
</protein>
<keyword evidence="2" id="KW-1185">Reference proteome</keyword>
<dbReference type="RefSeq" id="WP_054757682.1">
    <property type="nucleotide sequence ID" value="NZ_AZFQ01000043.1"/>
</dbReference>
<dbReference type="STRING" id="1423801.FD50_GL000926"/>
<dbReference type="PATRIC" id="fig|1423801.4.peg.941"/>
<dbReference type="AlphaFoldDB" id="A0A0R1V4A5"/>
<organism evidence="1 2">
    <name type="scientific">Liquorilactobacillus satsumensis DSM 16230 = JCM 12392</name>
    <dbReference type="NCBI Taxonomy" id="1423801"/>
    <lineage>
        <taxon>Bacteria</taxon>
        <taxon>Bacillati</taxon>
        <taxon>Bacillota</taxon>
        <taxon>Bacilli</taxon>
        <taxon>Lactobacillales</taxon>
        <taxon>Lactobacillaceae</taxon>
        <taxon>Liquorilactobacillus</taxon>
    </lineage>
</organism>
<gene>
    <name evidence="1" type="ORF">FD50_GL000926</name>
</gene>
<dbReference type="Proteomes" id="UP000051166">
    <property type="component" value="Unassembled WGS sequence"/>
</dbReference>